<dbReference type="Gene3D" id="3.90.780.10">
    <property type="entry name" value="5'-Nucleotidase, C-terminal domain"/>
    <property type="match status" value="1"/>
</dbReference>
<dbReference type="PRINTS" id="PR01607">
    <property type="entry name" value="APYRASEFAMLY"/>
</dbReference>
<dbReference type="Pfam" id="PF02872">
    <property type="entry name" value="5_nucleotid_C"/>
    <property type="match status" value="1"/>
</dbReference>
<comment type="caution">
    <text evidence="2">The sequence shown here is derived from an EMBL/GenBank/DDBJ whole genome shotgun (WGS) entry which is preliminary data.</text>
</comment>
<evidence type="ECO:0000259" key="1">
    <source>
        <dbReference type="Pfam" id="PF02872"/>
    </source>
</evidence>
<protein>
    <recommendedName>
        <fullName evidence="1">5'-Nucleotidase C-terminal domain-containing protein</fullName>
    </recommendedName>
</protein>
<feature type="domain" description="5'-Nucleotidase C-terminal" evidence="1">
    <location>
        <begin position="74"/>
        <end position="213"/>
    </location>
</feature>
<dbReference type="PANTHER" id="PTHR11575">
    <property type="entry name" value="5'-NUCLEOTIDASE-RELATED"/>
    <property type="match status" value="1"/>
</dbReference>
<dbReference type="GO" id="GO:0009166">
    <property type="term" value="P:nucleotide catabolic process"/>
    <property type="evidence" value="ECO:0007669"/>
    <property type="project" value="InterPro"/>
</dbReference>
<dbReference type="InterPro" id="IPR008334">
    <property type="entry name" value="5'-Nucleotdase_C"/>
</dbReference>
<dbReference type="PANTHER" id="PTHR11575:SF24">
    <property type="entry name" value="5'-NUCLEOTIDASE"/>
    <property type="match status" value="1"/>
</dbReference>
<dbReference type="GO" id="GO:0016787">
    <property type="term" value="F:hydrolase activity"/>
    <property type="evidence" value="ECO:0007669"/>
    <property type="project" value="InterPro"/>
</dbReference>
<gene>
    <name evidence="2" type="ORF">F1003_00190</name>
</gene>
<organism evidence="2 3">
    <name type="scientific">Winogradskyella ouciana</name>
    <dbReference type="NCBI Taxonomy" id="2608631"/>
    <lineage>
        <taxon>Bacteria</taxon>
        <taxon>Pseudomonadati</taxon>
        <taxon>Bacteroidota</taxon>
        <taxon>Flavobacteriia</taxon>
        <taxon>Flavobacteriales</taxon>
        <taxon>Flavobacteriaceae</taxon>
        <taxon>Winogradskyella</taxon>
    </lineage>
</organism>
<dbReference type="InterPro" id="IPR006179">
    <property type="entry name" value="5_nucleotidase/apyrase"/>
</dbReference>
<dbReference type="InterPro" id="IPR036907">
    <property type="entry name" value="5'-Nucleotdase_C_sf"/>
</dbReference>
<sequence>MIIKHLFKLFILLFIFSCHNETHISKIEGKRIEINADIASDTAIENFIKPYRENVNKNLDSIISYAPETYSKTDGELNTAIGNLMADAVFEESNPVFKQRTGKNIDLVLLNHGGIRSIISKGNVTTRTAFEVMPFENSVVVVAMKGEQVLDMMQYLAQAKRAHPVSNHLQLELGKDFEISSATLNGKPIDKDAIYHVATNDYLYNGGDRMTFFHPNDSLYVLDYKIRNVLIDYFKKKDTINPKRDNRFIKLED</sequence>
<evidence type="ECO:0000313" key="3">
    <source>
        <dbReference type="Proteomes" id="UP000447545"/>
    </source>
</evidence>
<dbReference type="Proteomes" id="UP000447545">
    <property type="component" value="Unassembled WGS sequence"/>
</dbReference>
<reference evidence="2 3" key="1">
    <citation type="submission" date="2019-11" db="EMBL/GenBank/DDBJ databases">
        <title>Winogradskyella ouciana sp. nov., isolated from the hadal seawater of the Mariana Trench.</title>
        <authorList>
            <person name="Liu R."/>
        </authorList>
    </citation>
    <scope>NUCLEOTIDE SEQUENCE [LARGE SCALE GENOMIC DNA]</scope>
    <source>
        <strain evidence="2 3">ZXX205</strain>
    </source>
</reference>
<name>A0A7K1G8C8_9FLAO</name>
<proteinExistence type="predicted"/>
<accession>A0A7K1G8C8</accession>
<dbReference type="AlphaFoldDB" id="A0A7K1G8C8"/>
<dbReference type="GO" id="GO:0030288">
    <property type="term" value="C:outer membrane-bounded periplasmic space"/>
    <property type="evidence" value="ECO:0007669"/>
    <property type="project" value="TreeGrafter"/>
</dbReference>
<evidence type="ECO:0000313" key="2">
    <source>
        <dbReference type="EMBL" id="MTE25335.1"/>
    </source>
</evidence>
<keyword evidence="3" id="KW-1185">Reference proteome</keyword>
<dbReference type="RefSeq" id="WP_155087185.1">
    <property type="nucleotide sequence ID" value="NZ_OZ260095.1"/>
</dbReference>
<dbReference type="SUPFAM" id="SSF55816">
    <property type="entry name" value="5'-nucleotidase (syn. UDP-sugar hydrolase), C-terminal domain"/>
    <property type="match status" value="1"/>
</dbReference>
<dbReference type="EMBL" id="WJYA01000001">
    <property type="protein sequence ID" value="MTE25335.1"/>
    <property type="molecule type" value="Genomic_DNA"/>
</dbReference>